<keyword evidence="2" id="KW-0472">Membrane</keyword>
<feature type="transmembrane region" description="Helical" evidence="2">
    <location>
        <begin position="6"/>
        <end position="27"/>
    </location>
</feature>
<dbReference type="KEGG" id="cvn:111111684"/>
<name>A0A8B8BMG0_CRAVI</name>
<dbReference type="GeneID" id="111111684"/>
<evidence type="ECO:0000313" key="3">
    <source>
        <dbReference type="Proteomes" id="UP000694844"/>
    </source>
</evidence>
<dbReference type="RefSeq" id="XP_022304513.1">
    <property type="nucleotide sequence ID" value="XM_022448805.1"/>
</dbReference>
<keyword evidence="2" id="KW-0812">Transmembrane</keyword>
<sequence>MSVPFLLAVVGGCILFLAILIPTMFFVCRYCCNRAPVGVTEVKPLQRQKREPMRRPPRYTDPLPGLNIAHLVTVVDIKPMCKPPPMQRTPNPNIQYSEFSYEEGYRGVRPQHTGQEYPNLLRKVHRESPVEKPENFPPVDKPDRGTFPPPVVESSDVGDVGDLHYSRVNNNHVSHTNNVYIHNFMKTGRLFTPSTPVTPAIGYRKPKEYYDTLPLTEECADNFPFTQYNSLEKPKRFRTRAALKEHPDANYTL</sequence>
<evidence type="ECO:0000256" key="1">
    <source>
        <dbReference type="SAM" id="MobiDB-lite"/>
    </source>
</evidence>
<accession>A0A8B8BMG0</accession>
<dbReference type="RefSeq" id="XP_022304522.1">
    <property type="nucleotide sequence ID" value="XM_022448814.1"/>
</dbReference>
<gene>
    <name evidence="4 5" type="primary">LOC111111684</name>
</gene>
<evidence type="ECO:0000313" key="5">
    <source>
        <dbReference type="RefSeq" id="XP_022304522.1"/>
    </source>
</evidence>
<evidence type="ECO:0000313" key="4">
    <source>
        <dbReference type="RefSeq" id="XP_022304513.1"/>
    </source>
</evidence>
<organism evidence="3 5">
    <name type="scientific">Crassostrea virginica</name>
    <name type="common">Eastern oyster</name>
    <dbReference type="NCBI Taxonomy" id="6565"/>
    <lineage>
        <taxon>Eukaryota</taxon>
        <taxon>Metazoa</taxon>
        <taxon>Spiralia</taxon>
        <taxon>Lophotrochozoa</taxon>
        <taxon>Mollusca</taxon>
        <taxon>Bivalvia</taxon>
        <taxon>Autobranchia</taxon>
        <taxon>Pteriomorphia</taxon>
        <taxon>Ostreida</taxon>
        <taxon>Ostreoidea</taxon>
        <taxon>Ostreidae</taxon>
        <taxon>Crassostrea</taxon>
    </lineage>
</organism>
<evidence type="ECO:0000256" key="2">
    <source>
        <dbReference type="SAM" id="Phobius"/>
    </source>
</evidence>
<dbReference type="Proteomes" id="UP000694844">
    <property type="component" value="Chromosome 1"/>
</dbReference>
<feature type="compositionally biased region" description="Basic and acidic residues" evidence="1">
    <location>
        <begin position="127"/>
        <end position="144"/>
    </location>
</feature>
<feature type="region of interest" description="Disordered" evidence="1">
    <location>
        <begin position="127"/>
        <end position="147"/>
    </location>
</feature>
<keyword evidence="2" id="KW-1133">Transmembrane helix</keyword>
<dbReference type="AlphaFoldDB" id="A0A8B8BMG0"/>
<protein>
    <submittedName>
        <fullName evidence="4 5">Uncharacterized protein LOC111111684</fullName>
    </submittedName>
</protein>
<reference evidence="3" key="1">
    <citation type="submission" date="2024-06" db="UniProtKB">
        <authorList>
            <consortium name="RefSeq"/>
        </authorList>
    </citation>
    <scope>NUCLEOTIDE SEQUENCE [LARGE SCALE GENOMIC DNA]</scope>
</reference>
<proteinExistence type="predicted"/>
<keyword evidence="3" id="KW-1185">Reference proteome</keyword>
<reference evidence="4 5" key="2">
    <citation type="submission" date="2025-04" db="UniProtKB">
        <authorList>
            <consortium name="RefSeq"/>
        </authorList>
    </citation>
    <scope>IDENTIFICATION</scope>
    <source>
        <tissue evidence="4 5">Whole sample</tissue>
    </source>
</reference>